<name>A0A4Y8JXC9_9MICO</name>
<dbReference type="GO" id="GO:0000428">
    <property type="term" value="C:DNA-directed RNA polymerase complex"/>
    <property type="evidence" value="ECO:0007669"/>
    <property type="project" value="UniProtKB-KW"/>
</dbReference>
<reference evidence="2 3" key="1">
    <citation type="submission" date="2019-03" db="EMBL/GenBank/DDBJ databases">
        <title>Genomics of glacier-inhabiting Cryobacterium strains.</title>
        <authorList>
            <person name="Liu Q."/>
            <person name="Xin Y.-H."/>
        </authorList>
    </citation>
    <scope>NUCLEOTIDE SEQUENCE [LARGE SCALE GENOMIC DNA]</scope>
    <source>
        <strain evidence="2 3">TMT1-51</strain>
    </source>
</reference>
<keyword evidence="2" id="KW-0240">DNA-directed RNA polymerase</keyword>
<keyword evidence="2" id="KW-0804">Transcription</keyword>
<evidence type="ECO:0000256" key="1">
    <source>
        <dbReference type="SAM" id="MobiDB-lite"/>
    </source>
</evidence>
<accession>A0A4Y8JXC9</accession>
<evidence type="ECO:0000313" key="2">
    <source>
        <dbReference type="EMBL" id="TFD30724.1"/>
    </source>
</evidence>
<feature type="compositionally biased region" description="Polar residues" evidence="1">
    <location>
        <begin position="7"/>
        <end position="17"/>
    </location>
</feature>
<dbReference type="OrthoDB" id="5188280at2"/>
<dbReference type="AlphaFoldDB" id="A0A4Y8JXC9"/>
<feature type="region of interest" description="Disordered" evidence="1">
    <location>
        <begin position="1"/>
        <end position="20"/>
    </location>
</feature>
<proteinExistence type="predicted"/>
<organism evidence="2 3">
    <name type="scientific">Cryobacterium cryoconiti</name>
    <dbReference type="NCBI Taxonomy" id="1259239"/>
    <lineage>
        <taxon>Bacteria</taxon>
        <taxon>Bacillati</taxon>
        <taxon>Actinomycetota</taxon>
        <taxon>Actinomycetes</taxon>
        <taxon>Micrococcales</taxon>
        <taxon>Microbacteriaceae</taxon>
        <taxon>Cryobacterium</taxon>
    </lineage>
</organism>
<dbReference type="Proteomes" id="UP000297472">
    <property type="component" value="Unassembled WGS sequence"/>
</dbReference>
<dbReference type="RefSeq" id="WP_134424373.1">
    <property type="nucleotide sequence ID" value="NZ_SOHA01000020.1"/>
</dbReference>
<sequence>MAENFHKPTQFSGSKFESFQGGEDPAAISRVAHETAQALLARVRSDPDPEIVDRLVAYTDENGIDAVAELWSRATPRSLPGALWRLYLIRLLIRQDPEGTSFLYQRGTEVTPAIDPLIAGAMVPTGTTEIIILADQILRGIFTGDFAVALDRAAAFCRVSSVGCTSIADDLETTEPGRSTELTRRALRFSTTAQEFAACARLWRSESLD</sequence>
<evidence type="ECO:0000313" key="3">
    <source>
        <dbReference type="Proteomes" id="UP000297472"/>
    </source>
</evidence>
<comment type="caution">
    <text evidence="2">The sequence shown here is derived from an EMBL/GenBank/DDBJ whole genome shotgun (WGS) entry which is preliminary data.</text>
</comment>
<protein>
    <submittedName>
        <fullName evidence="2">DNA-directed RNA polymerase subunit beta</fullName>
    </submittedName>
</protein>
<keyword evidence="3" id="KW-1185">Reference proteome</keyword>
<gene>
    <name evidence="2" type="ORF">E3T49_07650</name>
</gene>
<dbReference type="EMBL" id="SOHA01000020">
    <property type="protein sequence ID" value="TFD30724.1"/>
    <property type="molecule type" value="Genomic_DNA"/>
</dbReference>